<gene>
    <name evidence="2" type="ORF">PENVUL_c031G10233</name>
</gene>
<dbReference type="InterPro" id="IPR052974">
    <property type="entry name" value="GH79_Enzymes"/>
</dbReference>
<dbReference type="InterPro" id="IPR017853">
    <property type="entry name" value="GH"/>
</dbReference>
<dbReference type="Proteomes" id="UP000191518">
    <property type="component" value="Unassembled WGS sequence"/>
</dbReference>
<dbReference type="PANTHER" id="PTHR36183:SF2">
    <property type="entry name" value="BETA-GLUCURONIDASE C-TERMINAL DOMAIN-CONTAINING PROTEIN"/>
    <property type="match status" value="1"/>
</dbReference>
<dbReference type="SUPFAM" id="SSF51445">
    <property type="entry name" value="(Trans)glycosidases"/>
    <property type="match status" value="1"/>
</dbReference>
<dbReference type="Gene3D" id="2.60.40.1180">
    <property type="entry name" value="Golgi alpha-mannosidase II"/>
    <property type="match status" value="1"/>
</dbReference>
<dbReference type="InterPro" id="IPR013780">
    <property type="entry name" value="Glyco_hydro_b"/>
</dbReference>
<dbReference type="AlphaFoldDB" id="A0A1V6RS94"/>
<evidence type="ECO:0000259" key="1">
    <source>
        <dbReference type="Pfam" id="PF16862"/>
    </source>
</evidence>
<dbReference type="EMBL" id="MDYP01000031">
    <property type="protein sequence ID" value="OQE04651.1"/>
    <property type="molecule type" value="Genomic_DNA"/>
</dbReference>
<dbReference type="Pfam" id="PF16862">
    <property type="entry name" value="Glyco_hydro_79C"/>
    <property type="match status" value="1"/>
</dbReference>
<dbReference type="Gene3D" id="3.20.20.80">
    <property type="entry name" value="Glycosidases"/>
    <property type="match status" value="1"/>
</dbReference>
<protein>
    <recommendedName>
        <fullName evidence="1">Beta-glucuronidase C-terminal domain-containing protein</fullName>
    </recommendedName>
</protein>
<proteinExistence type="predicted"/>
<name>A0A1V6RS94_9EURO</name>
<organism evidence="2 3">
    <name type="scientific">Penicillium vulpinum</name>
    <dbReference type="NCBI Taxonomy" id="29845"/>
    <lineage>
        <taxon>Eukaryota</taxon>
        <taxon>Fungi</taxon>
        <taxon>Dikarya</taxon>
        <taxon>Ascomycota</taxon>
        <taxon>Pezizomycotina</taxon>
        <taxon>Eurotiomycetes</taxon>
        <taxon>Eurotiomycetidae</taxon>
        <taxon>Eurotiales</taxon>
        <taxon>Aspergillaceae</taxon>
        <taxon>Penicillium</taxon>
    </lineage>
</organism>
<reference evidence="3" key="1">
    <citation type="journal article" date="2017" name="Nat. Microbiol.">
        <title>Global analysis of biosynthetic gene clusters reveals vast potential of secondary metabolite production in Penicillium species.</title>
        <authorList>
            <person name="Nielsen J.C."/>
            <person name="Grijseels S."/>
            <person name="Prigent S."/>
            <person name="Ji B."/>
            <person name="Dainat J."/>
            <person name="Nielsen K.F."/>
            <person name="Frisvad J.C."/>
            <person name="Workman M."/>
            <person name="Nielsen J."/>
        </authorList>
    </citation>
    <scope>NUCLEOTIDE SEQUENCE [LARGE SCALE GENOMIC DNA]</scope>
    <source>
        <strain evidence="3">IBT 29486</strain>
    </source>
</reference>
<comment type="caution">
    <text evidence="2">The sequence shown here is derived from an EMBL/GenBank/DDBJ whole genome shotgun (WGS) entry which is preliminary data.</text>
</comment>
<evidence type="ECO:0000313" key="3">
    <source>
        <dbReference type="Proteomes" id="UP000191518"/>
    </source>
</evidence>
<dbReference type="InterPro" id="IPR031728">
    <property type="entry name" value="GlcAase_C"/>
</dbReference>
<dbReference type="PANTHER" id="PTHR36183">
    <property type="entry name" value="BETA-GLUCURONIDASE"/>
    <property type="match status" value="1"/>
</dbReference>
<feature type="domain" description="Beta-glucuronidase C-terminal" evidence="1">
    <location>
        <begin position="284"/>
        <end position="387"/>
    </location>
</feature>
<keyword evidence="3" id="KW-1185">Reference proteome</keyword>
<accession>A0A1V6RS94</accession>
<sequence length="391" mass="42916">MNESNITHLEASTALACKTIGPNLHLLELGNEFNISPIMYRSTNYTMQDYVNEWNTKTASVRDAVHKACGGSFPGLMAPSFILLDGLDIDPLMDLFPDEITKGPMLDFVDPHTTAETLFDIDAYDKNGLIKELGFHHYMGLNMPMVPEFAGDLQEVLMNHTNVVEALKTHVQRAQNLSHLGHPYTLSETNSIGVQGLNGQSDVFGSALWVVDFSLWAAENNIARLHFHQGLDYRYGAWQPTQGRHQGPTTRAPYYGHIMVASAIGSSNDTRIANIPLKSDTESAYAIYNGDKPAKLVVLNLQAFNHTGNPRPGKTYSFQVPSEVTGAKVERLTAPGSDSLDDITFAGVSYDYDLQEGNPVIINAQDERADFQDGVVTVNVPDSSAVLLTLN</sequence>
<evidence type="ECO:0000313" key="2">
    <source>
        <dbReference type="EMBL" id="OQE04651.1"/>
    </source>
</evidence>